<keyword evidence="10" id="KW-0464">Manganese</keyword>
<feature type="binding site" evidence="10">
    <location>
        <position position="256"/>
    </location>
    <ligand>
        <name>Mn(2+)</name>
        <dbReference type="ChEBI" id="CHEBI:29035"/>
    </ligand>
</feature>
<dbReference type="Gene3D" id="2.170.8.10">
    <property type="entry name" value="Phosphoenolpyruvate Carboxykinase, domain 2"/>
    <property type="match status" value="1"/>
</dbReference>
<evidence type="ECO:0000256" key="4">
    <source>
        <dbReference type="ARBA" id="ARBA00022432"/>
    </source>
</evidence>
<dbReference type="eggNOG" id="COG1866">
    <property type="taxonomic scope" value="Bacteria"/>
</dbReference>
<dbReference type="InterPro" id="IPR001272">
    <property type="entry name" value="PEP_carboxykinase_ATP"/>
</dbReference>
<feature type="binding site" evidence="10">
    <location>
        <begin position="235"/>
        <end position="243"/>
    </location>
    <ligand>
        <name>ATP</name>
        <dbReference type="ChEBI" id="CHEBI:30616"/>
    </ligand>
</feature>
<evidence type="ECO:0000256" key="3">
    <source>
        <dbReference type="ARBA" id="ARBA00012363"/>
    </source>
</evidence>
<dbReference type="PANTHER" id="PTHR30031:SF0">
    <property type="entry name" value="PHOSPHOENOLPYRUVATE CARBOXYKINASE (ATP)"/>
    <property type="match status" value="1"/>
</dbReference>
<feature type="binding site" evidence="10">
    <location>
        <position position="322"/>
    </location>
    <ligand>
        <name>substrate</name>
    </ligand>
</feature>
<dbReference type="Gene3D" id="3.90.228.20">
    <property type="match status" value="1"/>
</dbReference>
<feature type="binding site" evidence="10">
    <location>
        <position position="194"/>
    </location>
    <ligand>
        <name>substrate</name>
    </ligand>
</feature>
<keyword evidence="10" id="KW-0963">Cytoplasm</keyword>
<dbReference type="GO" id="GO:0046872">
    <property type="term" value="F:metal ion binding"/>
    <property type="evidence" value="ECO:0007669"/>
    <property type="project" value="UniProtKB-KW"/>
</dbReference>
<keyword evidence="4 10" id="KW-0312">Gluconeogenesis</keyword>
<organism evidence="11 12">
    <name type="scientific">Halobacteriovorax marinus (strain ATCC BAA-682 / DSM 15412 / SJ)</name>
    <name type="common">Bacteriovorax marinus</name>
    <dbReference type="NCBI Taxonomy" id="862908"/>
    <lineage>
        <taxon>Bacteria</taxon>
        <taxon>Pseudomonadati</taxon>
        <taxon>Bdellovibrionota</taxon>
        <taxon>Bacteriovoracia</taxon>
        <taxon>Bacteriovoracales</taxon>
        <taxon>Halobacteriovoraceae</taxon>
        <taxon>Halobacteriovorax</taxon>
    </lineage>
</organism>
<keyword evidence="12" id="KW-1185">Reference proteome</keyword>
<dbReference type="STRING" id="862908.BMS_0443"/>
<dbReference type="EMBL" id="FQ312005">
    <property type="protein sequence ID" value="CBW25358.1"/>
    <property type="molecule type" value="Genomic_DNA"/>
</dbReference>
<dbReference type="HAMAP" id="MF_00453">
    <property type="entry name" value="PEPCK_ATP"/>
    <property type="match status" value="1"/>
</dbReference>
<dbReference type="GO" id="GO:0005524">
    <property type="term" value="F:ATP binding"/>
    <property type="evidence" value="ECO:0007669"/>
    <property type="project" value="UniProtKB-UniRule"/>
</dbReference>
<evidence type="ECO:0000256" key="10">
    <source>
        <dbReference type="HAMAP-Rule" id="MF_00453"/>
    </source>
</evidence>
<comment type="cofactor">
    <cofactor evidence="10">
        <name>Mn(2+)</name>
        <dbReference type="ChEBI" id="CHEBI:29035"/>
    </cofactor>
    <text evidence="10">Binds 1 Mn(2+) ion per subunit.</text>
</comment>
<feature type="binding site" evidence="10">
    <location>
        <position position="200"/>
    </location>
    <ligand>
        <name>substrate</name>
    </ligand>
</feature>
<dbReference type="GO" id="GO:0005829">
    <property type="term" value="C:cytosol"/>
    <property type="evidence" value="ECO:0007669"/>
    <property type="project" value="TreeGrafter"/>
</dbReference>
<name>E1X418_HALMS</name>
<dbReference type="PIRSF" id="PIRSF006294">
    <property type="entry name" value="PEP_crbxkin"/>
    <property type="match status" value="1"/>
</dbReference>
<evidence type="ECO:0000256" key="1">
    <source>
        <dbReference type="ARBA" id="ARBA00004742"/>
    </source>
</evidence>
<comment type="similarity">
    <text evidence="2 10">Belongs to the phosphoenolpyruvate carboxykinase (ATP) family.</text>
</comment>
<dbReference type="PANTHER" id="PTHR30031">
    <property type="entry name" value="PHOSPHOENOLPYRUVATE CARBOXYKINASE ATP"/>
    <property type="match status" value="1"/>
</dbReference>
<dbReference type="InterPro" id="IPR013035">
    <property type="entry name" value="PEP_carboxykinase_C"/>
</dbReference>
<dbReference type="GO" id="GO:0006094">
    <property type="term" value="P:gluconeogenesis"/>
    <property type="evidence" value="ECO:0007669"/>
    <property type="project" value="UniProtKB-UniRule"/>
</dbReference>
<feature type="binding site" evidence="10">
    <location>
        <position position="200"/>
    </location>
    <ligand>
        <name>ATP</name>
        <dbReference type="ChEBI" id="CHEBI:30616"/>
    </ligand>
</feature>
<dbReference type="Proteomes" id="UP000008963">
    <property type="component" value="Chromosome"/>
</dbReference>
<accession>E1X418</accession>
<sequence>MRRFNMDNFYKELGINTERGEHKIYLDSSRSFLVAEAVRKGYGRLTSDGALSVLTGKHTGRSANDRYIVKTETTAGPVWWENNLLPMTSETFAALKTKVINYLNQAGDLYITERSVGAHQKHNIGARLITSHPQHALFSKHLFREKSREFNDTDYTILHAPELKLDPSEFGTKTETAVVTCLDTNTTIICGTLYAGEIKKSMFAAMNYRLPEENILPMHSGASRLENEDVSVFFGLSGTGKTTLSTDEGTYLIGDDEHGLSDEGIFNFEGGCYAKTYKLSKATEPEIWDASNRFGAMLENVVLDEQTGKVDFDDKSIAENGRSSYPLSFIKELETSSKGKIPKDIFFLCADAFGVLPPVSKLTKEQAMFYFVLGYTAKLAGTEIGVKEPQATFSPLFGAPFMLRHPSVYAELLGQYLDKYDIKVWLINTGWTGGAYGEGQRFPLKVTRKIIRSIQANKLDDVAFENDPIFNLSIPCAVEDVPGELLKPQQTWQDSSAYSEKAKELASSFHKQMENFGDFYQKNLSGAPTHK</sequence>
<comment type="caution">
    <text evidence="10">Lacks conserved residue(s) required for the propagation of feature annotation.</text>
</comment>
<dbReference type="AlphaFoldDB" id="E1X418"/>
<feature type="binding site" evidence="10">
    <location>
        <position position="200"/>
    </location>
    <ligand>
        <name>Mn(2+)</name>
        <dbReference type="ChEBI" id="CHEBI:29035"/>
    </ligand>
</feature>
<dbReference type="Pfam" id="PF01293">
    <property type="entry name" value="PEPCK_ATP"/>
    <property type="match status" value="1"/>
</dbReference>
<gene>
    <name evidence="10 11" type="primary">pckA</name>
    <name evidence="11" type="ordered locus">BMS_0443</name>
</gene>
<dbReference type="EC" id="4.1.1.49" evidence="3 10"/>
<proteinExistence type="inferred from homology"/>
<evidence type="ECO:0000256" key="7">
    <source>
        <dbReference type="ARBA" id="ARBA00022840"/>
    </source>
</evidence>
<dbReference type="SUPFAM" id="SSF68923">
    <property type="entry name" value="PEP carboxykinase N-terminal domain"/>
    <property type="match status" value="1"/>
</dbReference>
<feature type="binding site" evidence="10">
    <location>
        <position position="219"/>
    </location>
    <ligand>
        <name>Mn(2+)</name>
        <dbReference type="ChEBI" id="CHEBI:29035"/>
    </ligand>
</feature>
<dbReference type="SUPFAM" id="SSF53795">
    <property type="entry name" value="PEP carboxykinase-like"/>
    <property type="match status" value="1"/>
</dbReference>
<feature type="binding site" evidence="10">
    <location>
        <position position="61"/>
    </location>
    <ligand>
        <name>substrate</name>
    </ligand>
</feature>
<dbReference type="InterPro" id="IPR008210">
    <property type="entry name" value="PEP_carboxykinase_N"/>
</dbReference>
<evidence type="ECO:0000256" key="9">
    <source>
        <dbReference type="ARBA" id="ARBA00047371"/>
    </source>
</evidence>
<dbReference type="GO" id="GO:0004612">
    <property type="term" value="F:phosphoenolpyruvate carboxykinase (ATP) activity"/>
    <property type="evidence" value="ECO:0007669"/>
    <property type="project" value="UniProtKB-UniRule"/>
</dbReference>
<feature type="binding site" evidence="10">
    <location>
        <position position="322"/>
    </location>
    <ligand>
        <name>ATP</name>
        <dbReference type="ChEBI" id="CHEBI:30616"/>
    </ligand>
</feature>
<keyword evidence="8 10" id="KW-0456">Lyase</keyword>
<feature type="binding site" evidence="10">
    <location>
        <position position="284"/>
    </location>
    <ligand>
        <name>ATP</name>
        <dbReference type="ChEBI" id="CHEBI:30616"/>
    </ligand>
</feature>
<evidence type="ECO:0000256" key="8">
    <source>
        <dbReference type="ARBA" id="ARBA00023239"/>
    </source>
</evidence>
<comment type="pathway">
    <text evidence="1 10">Carbohydrate biosynthesis; gluconeogenesis.</text>
</comment>
<keyword evidence="6 10" id="KW-0210">Decarboxylase</keyword>
<feature type="binding site" evidence="10">
    <location>
        <position position="219"/>
    </location>
    <ligand>
        <name>ATP</name>
        <dbReference type="ChEBI" id="CHEBI:30616"/>
    </ligand>
</feature>
<evidence type="ECO:0000313" key="11">
    <source>
        <dbReference type="EMBL" id="CBW25358.1"/>
    </source>
</evidence>
<dbReference type="UniPathway" id="UPA00138"/>
<reference evidence="12" key="1">
    <citation type="journal article" date="2013" name="ISME J.">
        <title>A small predatory core genome in the divergent marine Bacteriovorax marinus SJ and the terrestrial Bdellovibrio bacteriovorus.</title>
        <authorList>
            <person name="Crossman L.C."/>
            <person name="Chen H."/>
            <person name="Cerdeno-Tarraga A.M."/>
            <person name="Brooks K."/>
            <person name="Quail M.A."/>
            <person name="Pineiro S.A."/>
            <person name="Hobley L."/>
            <person name="Sockett R.E."/>
            <person name="Bentley S.D."/>
            <person name="Parkhill J."/>
            <person name="Williams H.N."/>
            <person name="Stine O.C."/>
        </authorList>
    </citation>
    <scope>NUCLEOTIDE SEQUENCE [LARGE SCALE GENOMIC DNA]</scope>
    <source>
        <strain evidence="12">ATCC BAA-682 / DSM 15412 / SJ</strain>
    </source>
</reference>
<dbReference type="KEGG" id="bmx:BMS_0443"/>
<keyword evidence="5 10" id="KW-0547">Nucleotide-binding</keyword>
<keyword evidence="10" id="KW-0479">Metal-binding</keyword>
<comment type="function">
    <text evidence="10">Involved in the gluconeogenesis. Catalyzes the conversion of oxaloacetate (OAA) to phosphoenolpyruvate (PEP) through direct phosphoryl transfer between the nucleoside triphosphate and OAA.</text>
</comment>
<evidence type="ECO:0000313" key="12">
    <source>
        <dbReference type="Proteomes" id="UP000008963"/>
    </source>
</evidence>
<dbReference type="HOGENOM" id="CLU_018247_0_1_7"/>
<evidence type="ECO:0000256" key="2">
    <source>
        <dbReference type="ARBA" id="ARBA00006052"/>
    </source>
</evidence>
<dbReference type="NCBIfam" id="NF006820">
    <property type="entry name" value="PRK09344.1-2"/>
    <property type="match status" value="1"/>
</dbReference>
<comment type="catalytic activity">
    <reaction evidence="9 10">
        <text>oxaloacetate + ATP = phosphoenolpyruvate + ADP + CO2</text>
        <dbReference type="Rhea" id="RHEA:18617"/>
        <dbReference type="ChEBI" id="CHEBI:16452"/>
        <dbReference type="ChEBI" id="CHEBI:16526"/>
        <dbReference type="ChEBI" id="CHEBI:30616"/>
        <dbReference type="ChEBI" id="CHEBI:58702"/>
        <dbReference type="ChEBI" id="CHEBI:456216"/>
        <dbReference type="EC" id="4.1.1.49"/>
    </reaction>
</comment>
<protein>
    <recommendedName>
        <fullName evidence="3 10">Phosphoenolpyruvate carboxykinase (ATP)</fullName>
        <shortName evidence="10">PCK</shortName>
        <shortName evidence="10">PEP carboxykinase</shortName>
        <shortName evidence="10">PEPCK</shortName>
        <ecNumber evidence="3 10">4.1.1.49</ecNumber>
    </recommendedName>
</protein>
<dbReference type="PATRIC" id="fig|862908.3.peg.424"/>
<dbReference type="Gene3D" id="3.40.449.10">
    <property type="entry name" value="Phosphoenolpyruvate Carboxykinase, domain 1"/>
    <property type="match status" value="1"/>
</dbReference>
<comment type="subcellular location">
    <subcellularLocation>
        <location evidence="10">Cytoplasm</location>
    </subcellularLocation>
</comment>
<evidence type="ECO:0000256" key="5">
    <source>
        <dbReference type="ARBA" id="ARBA00022741"/>
    </source>
</evidence>
<evidence type="ECO:0000256" key="6">
    <source>
        <dbReference type="ARBA" id="ARBA00022793"/>
    </source>
</evidence>
<keyword evidence="7 10" id="KW-0067">ATP-binding</keyword>
<feature type="binding site" evidence="10">
    <location>
        <position position="447"/>
    </location>
    <ligand>
        <name>ATP</name>
        <dbReference type="ChEBI" id="CHEBI:30616"/>
    </ligand>
</feature>
<dbReference type="NCBIfam" id="NF006821">
    <property type="entry name" value="PRK09344.1-3"/>
    <property type="match status" value="1"/>
</dbReference>